<dbReference type="GO" id="GO:0006412">
    <property type="term" value="P:translation"/>
    <property type="evidence" value="ECO:0007669"/>
    <property type="project" value="InterPro"/>
</dbReference>
<dbReference type="AlphaFoldDB" id="A0A0C4EBM0"/>
<dbReference type="InterPro" id="IPR001196">
    <property type="entry name" value="Ribosomal_uL15_CS"/>
</dbReference>
<dbReference type="PROSITE" id="PS00475">
    <property type="entry name" value="RIBOSOMAL_L15"/>
    <property type="match status" value="1"/>
</dbReference>
<reference evidence="9" key="1">
    <citation type="submission" date="2010-05" db="EMBL/GenBank/DDBJ databases">
        <title>The Genome Sequence of Magnaporthe poae strain ATCC 64411.</title>
        <authorList>
            <consortium name="The Broad Institute Genome Sequencing Platform"/>
            <consortium name="Broad Institute Genome Sequencing Center for Infectious Disease"/>
            <person name="Ma L.-J."/>
            <person name="Dead R."/>
            <person name="Young S."/>
            <person name="Zeng Q."/>
            <person name="Koehrsen M."/>
            <person name="Alvarado L."/>
            <person name="Berlin A."/>
            <person name="Chapman S.B."/>
            <person name="Chen Z."/>
            <person name="Freedman E."/>
            <person name="Gellesch M."/>
            <person name="Goldberg J."/>
            <person name="Griggs A."/>
            <person name="Gujja S."/>
            <person name="Heilman E.R."/>
            <person name="Heiman D."/>
            <person name="Hepburn T."/>
            <person name="Howarth C."/>
            <person name="Jen D."/>
            <person name="Larson L."/>
            <person name="Mehta T."/>
            <person name="Neiman D."/>
            <person name="Pearson M."/>
            <person name="Roberts A."/>
            <person name="Saif S."/>
            <person name="Shea T."/>
            <person name="Shenoy N."/>
            <person name="Sisk P."/>
            <person name="Stolte C."/>
            <person name="Sykes S."/>
            <person name="Walk T."/>
            <person name="White J."/>
            <person name="Yandava C."/>
            <person name="Haas B."/>
            <person name="Nusbaum C."/>
            <person name="Birren B."/>
        </authorList>
    </citation>
    <scope>NUCLEOTIDE SEQUENCE</scope>
    <source>
        <strain evidence="9">ATCC 64411</strain>
    </source>
</reference>
<dbReference type="EnsemblFungi" id="MAPG_10072T0">
    <property type="protein sequence ID" value="MAPG_10072T0"/>
    <property type="gene ID" value="MAPG_10072"/>
</dbReference>
<dbReference type="OrthoDB" id="61900at2759"/>
<evidence type="ECO:0000313" key="11">
    <source>
        <dbReference type="Proteomes" id="UP000011715"/>
    </source>
</evidence>
<dbReference type="STRING" id="644358.A0A0C4EBM0"/>
<dbReference type="InterPro" id="IPR036227">
    <property type="entry name" value="Ribosomal_uL15/eL18_sf"/>
</dbReference>
<dbReference type="OMA" id="WGRVGQH"/>
<dbReference type="GO" id="GO:0005634">
    <property type="term" value="C:nucleus"/>
    <property type="evidence" value="ECO:0007669"/>
    <property type="project" value="EnsemblFungi"/>
</dbReference>
<feature type="compositionally biased region" description="Basic residues" evidence="7">
    <location>
        <begin position="21"/>
        <end position="30"/>
    </location>
</feature>
<protein>
    <recommendedName>
        <fullName evidence="4">Large ribosomal subunit protein uL15</fullName>
    </recommendedName>
    <alternativeName>
        <fullName evidence="5">L29</fullName>
    </alternativeName>
</protein>
<dbReference type="eggNOG" id="KOG1742">
    <property type="taxonomic scope" value="Eukaryota"/>
</dbReference>
<dbReference type="InterPro" id="IPR030878">
    <property type="entry name" value="Ribosomal_uL15"/>
</dbReference>
<keyword evidence="11" id="KW-1185">Reference proteome</keyword>
<dbReference type="EMBL" id="ADBL01002584">
    <property type="status" value="NOT_ANNOTATED_CDS"/>
    <property type="molecule type" value="Genomic_DNA"/>
</dbReference>
<dbReference type="Proteomes" id="UP000011715">
    <property type="component" value="Unassembled WGS sequence"/>
</dbReference>
<evidence type="ECO:0000256" key="5">
    <source>
        <dbReference type="ARBA" id="ARBA00080124"/>
    </source>
</evidence>
<dbReference type="Gene3D" id="3.100.10.10">
    <property type="match status" value="1"/>
</dbReference>
<keyword evidence="3 6" id="KW-0687">Ribonucleoprotein</keyword>
<dbReference type="EMBL" id="GL876977">
    <property type="protein sequence ID" value="KLU91554.1"/>
    <property type="molecule type" value="Genomic_DNA"/>
</dbReference>
<dbReference type="GO" id="GO:0003735">
    <property type="term" value="F:structural constituent of ribosome"/>
    <property type="evidence" value="ECO:0007669"/>
    <property type="project" value="InterPro"/>
</dbReference>
<gene>
    <name evidence="9" type="ORF">MAPG_10072</name>
</gene>
<organism evidence="10 11">
    <name type="scientific">Magnaporthiopsis poae (strain ATCC 64411 / 73-15)</name>
    <name type="common">Kentucky bluegrass fungus</name>
    <name type="synonym">Magnaporthe poae</name>
    <dbReference type="NCBI Taxonomy" id="644358"/>
    <lineage>
        <taxon>Eukaryota</taxon>
        <taxon>Fungi</taxon>
        <taxon>Dikarya</taxon>
        <taxon>Ascomycota</taxon>
        <taxon>Pezizomycotina</taxon>
        <taxon>Sordariomycetes</taxon>
        <taxon>Sordariomycetidae</taxon>
        <taxon>Magnaporthales</taxon>
        <taxon>Magnaporthaceae</taxon>
        <taxon>Magnaporthiopsis</taxon>
    </lineage>
</organism>
<reference evidence="11" key="2">
    <citation type="submission" date="2010-05" db="EMBL/GenBank/DDBJ databases">
        <title>The genome sequence of Magnaporthe poae strain ATCC 64411.</title>
        <authorList>
            <person name="Ma L.-J."/>
            <person name="Dead R."/>
            <person name="Young S."/>
            <person name="Zeng Q."/>
            <person name="Koehrsen M."/>
            <person name="Alvarado L."/>
            <person name="Berlin A."/>
            <person name="Chapman S.B."/>
            <person name="Chen Z."/>
            <person name="Freedman E."/>
            <person name="Gellesch M."/>
            <person name="Goldberg J."/>
            <person name="Griggs A."/>
            <person name="Gujja S."/>
            <person name="Heilman E.R."/>
            <person name="Heiman D."/>
            <person name="Hepburn T."/>
            <person name="Howarth C."/>
            <person name="Jen D."/>
            <person name="Larson L."/>
            <person name="Mehta T."/>
            <person name="Neiman D."/>
            <person name="Pearson M."/>
            <person name="Roberts A."/>
            <person name="Saif S."/>
            <person name="Shea T."/>
            <person name="Shenoy N."/>
            <person name="Sisk P."/>
            <person name="Stolte C."/>
            <person name="Sykes S."/>
            <person name="Walk T."/>
            <person name="White J."/>
            <person name="Yandava C."/>
            <person name="Haas B."/>
            <person name="Nusbaum C."/>
            <person name="Birren B."/>
        </authorList>
    </citation>
    <scope>NUCLEOTIDE SEQUENCE [LARGE SCALE GENOMIC DNA]</scope>
    <source>
        <strain evidence="11">ATCC 64411 / 73-15</strain>
    </source>
</reference>
<evidence type="ECO:0000313" key="9">
    <source>
        <dbReference type="EMBL" id="KLU91554.1"/>
    </source>
</evidence>
<dbReference type="FunFam" id="3.100.10.10:FF:000002">
    <property type="entry name" value="60S ribosomal protein L27a"/>
    <property type="match status" value="1"/>
</dbReference>
<name>A0A0C4EBM0_MAGP6</name>
<evidence type="ECO:0000256" key="2">
    <source>
        <dbReference type="ARBA" id="ARBA00022980"/>
    </source>
</evidence>
<evidence type="ECO:0000256" key="1">
    <source>
        <dbReference type="ARBA" id="ARBA00007320"/>
    </source>
</evidence>
<proteinExistence type="inferred from homology"/>
<dbReference type="InterPro" id="IPR021131">
    <property type="entry name" value="Ribosomal_uL15/eL18"/>
</dbReference>
<dbReference type="SUPFAM" id="SSF52080">
    <property type="entry name" value="Ribosomal proteins L15p and L18e"/>
    <property type="match status" value="1"/>
</dbReference>
<feature type="compositionally biased region" description="Basic residues" evidence="7">
    <location>
        <begin position="1"/>
        <end position="14"/>
    </location>
</feature>
<reference evidence="10" key="5">
    <citation type="submission" date="2015-06" db="UniProtKB">
        <authorList>
            <consortium name="EnsemblFungi"/>
        </authorList>
    </citation>
    <scope>IDENTIFICATION</scope>
    <source>
        <strain evidence="10">ATCC 64411</strain>
    </source>
</reference>
<feature type="domain" description="Large ribosomal subunit protein uL15/eL18" evidence="8">
    <location>
        <begin position="72"/>
        <end position="147"/>
    </location>
</feature>
<feature type="region of interest" description="Disordered" evidence="7">
    <location>
        <begin position="1"/>
        <end position="44"/>
    </location>
</feature>
<dbReference type="GO" id="GO:0003723">
    <property type="term" value="F:RNA binding"/>
    <property type="evidence" value="ECO:0007669"/>
    <property type="project" value="EnsemblFungi"/>
</dbReference>
<dbReference type="VEuPathDB" id="FungiDB:MAPG_10072"/>
<dbReference type="Pfam" id="PF00828">
    <property type="entry name" value="Ribosomal_L27A"/>
    <property type="match status" value="1"/>
</dbReference>
<evidence type="ECO:0000256" key="3">
    <source>
        <dbReference type="ARBA" id="ARBA00023274"/>
    </source>
</evidence>
<dbReference type="HAMAP" id="MF_01341">
    <property type="entry name" value="Ribosomal_uL15"/>
    <property type="match status" value="1"/>
</dbReference>
<accession>A0A0C4EBM0</accession>
<evidence type="ECO:0000256" key="4">
    <source>
        <dbReference type="ARBA" id="ARBA00035200"/>
    </source>
</evidence>
<sequence>MPTRFSKTRKHRGHVSAGKGRVGKHRKHPGGRGLAGGQHHHRTNLDKYHPGYFGKVGMRHFHHLHNHDWKPIINVDKLWSLIPAEKQAEYVKAGAGSDKIPQIDLLSFGYSKLLGKGRLPKIPMVVRARWVSKEAEQKIKDAGGAVELVA</sequence>
<reference evidence="10" key="4">
    <citation type="journal article" date="2015" name="G3 (Bethesda)">
        <title>Genome sequences of three phytopathogenic species of the Magnaporthaceae family of fungi.</title>
        <authorList>
            <person name="Okagaki L.H."/>
            <person name="Nunes C.C."/>
            <person name="Sailsbery J."/>
            <person name="Clay B."/>
            <person name="Brown D."/>
            <person name="John T."/>
            <person name="Oh Y."/>
            <person name="Young N."/>
            <person name="Fitzgerald M."/>
            <person name="Haas B.J."/>
            <person name="Zeng Q."/>
            <person name="Young S."/>
            <person name="Adiconis X."/>
            <person name="Fan L."/>
            <person name="Levin J.Z."/>
            <person name="Mitchell T.K."/>
            <person name="Okubara P.A."/>
            <person name="Farman M.L."/>
            <person name="Kohn L.M."/>
            <person name="Birren B."/>
            <person name="Ma L.-J."/>
            <person name="Dean R.A."/>
        </authorList>
    </citation>
    <scope>NUCLEOTIDE SEQUENCE</scope>
    <source>
        <strain evidence="10">ATCC 64411 / 73-15</strain>
    </source>
</reference>
<reference evidence="9" key="3">
    <citation type="submission" date="2011-03" db="EMBL/GenBank/DDBJ databases">
        <title>Annotation of Magnaporthe poae ATCC 64411.</title>
        <authorList>
            <person name="Ma L.-J."/>
            <person name="Dead R."/>
            <person name="Young S.K."/>
            <person name="Zeng Q."/>
            <person name="Gargeya S."/>
            <person name="Fitzgerald M."/>
            <person name="Haas B."/>
            <person name="Abouelleil A."/>
            <person name="Alvarado L."/>
            <person name="Arachchi H.M."/>
            <person name="Berlin A."/>
            <person name="Brown A."/>
            <person name="Chapman S.B."/>
            <person name="Chen Z."/>
            <person name="Dunbar C."/>
            <person name="Freedman E."/>
            <person name="Gearin G."/>
            <person name="Gellesch M."/>
            <person name="Goldberg J."/>
            <person name="Griggs A."/>
            <person name="Gujja S."/>
            <person name="Heiman D."/>
            <person name="Howarth C."/>
            <person name="Larson L."/>
            <person name="Lui A."/>
            <person name="MacDonald P.J.P."/>
            <person name="Mehta T."/>
            <person name="Montmayeur A."/>
            <person name="Murphy C."/>
            <person name="Neiman D."/>
            <person name="Pearson M."/>
            <person name="Priest M."/>
            <person name="Roberts A."/>
            <person name="Saif S."/>
            <person name="Shea T."/>
            <person name="Shenoy N."/>
            <person name="Sisk P."/>
            <person name="Stolte C."/>
            <person name="Sykes S."/>
            <person name="Yandava C."/>
            <person name="Wortman J."/>
            <person name="Nusbaum C."/>
            <person name="Birren B."/>
        </authorList>
    </citation>
    <scope>NUCLEOTIDE SEQUENCE</scope>
    <source>
        <strain evidence="9">ATCC 64411</strain>
    </source>
</reference>
<dbReference type="GO" id="GO:0022625">
    <property type="term" value="C:cytosolic large ribosomal subunit"/>
    <property type="evidence" value="ECO:0007669"/>
    <property type="project" value="EnsemblFungi"/>
</dbReference>
<keyword evidence="2 6" id="KW-0689">Ribosomal protein</keyword>
<evidence type="ECO:0000313" key="10">
    <source>
        <dbReference type="EnsemblFungi" id="MAPG_10072T0"/>
    </source>
</evidence>
<dbReference type="PANTHER" id="PTHR11721:SF3">
    <property type="entry name" value="LARGE RIBOSOMAL SUBUNIT PROTEIN UL15"/>
    <property type="match status" value="1"/>
</dbReference>
<dbReference type="PANTHER" id="PTHR11721">
    <property type="entry name" value="60S RIBOSOMAL PROTEIN L27A"/>
    <property type="match status" value="1"/>
</dbReference>
<comment type="similarity">
    <text evidence="1 6">Belongs to the universal ribosomal protein uL15 family.</text>
</comment>
<evidence type="ECO:0000259" key="8">
    <source>
        <dbReference type="Pfam" id="PF00828"/>
    </source>
</evidence>
<evidence type="ECO:0000256" key="7">
    <source>
        <dbReference type="SAM" id="MobiDB-lite"/>
    </source>
</evidence>
<evidence type="ECO:0000256" key="6">
    <source>
        <dbReference type="RuleBase" id="RU003888"/>
    </source>
</evidence>